<proteinExistence type="predicted"/>
<dbReference type="SUPFAM" id="SSF159006">
    <property type="entry name" value="YopX-like"/>
    <property type="match status" value="1"/>
</dbReference>
<dbReference type="AlphaFoldDB" id="A0A6M3KUR9"/>
<dbReference type="Pfam" id="PF09643">
    <property type="entry name" value="YopX"/>
    <property type="match status" value="1"/>
</dbReference>
<name>A0A6M3KUR9_9ZZZZ</name>
<dbReference type="InterPro" id="IPR023385">
    <property type="entry name" value="YopX-like_C"/>
</dbReference>
<protein>
    <submittedName>
        <fullName evidence="3">Putative YopX protein</fullName>
    </submittedName>
</protein>
<organism evidence="3">
    <name type="scientific">viral metagenome</name>
    <dbReference type="NCBI Taxonomy" id="1070528"/>
    <lineage>
        <taxon>unclassified sequences</taxon>
        <taxon>metagenomes</taxon>
        <taxon>organismal metagenomes</taxon>
    </lineage>
</organism>
<accession>A0A6M3KUR9</accession>
<gene>
    <name evidence="2" type="ORF">MM415A04781_0008</name>
    <name evidence="3" type="ORF">MM415B02232_0020</name>
</gene>
<evidence type="ECO:0000313" key="3">
    <source>
        <dbReference type="EMBL" id="QJA85321.1"/>
    </source>
</evidence>
<evidence type="ECO:0000313" key="2">
    <source>
        <dbReference type="EMBL" id="QJA69317.1"/>
    </source>
</evidence>
<dbReference type="EMBL" id="MT142567">
    <property type="protein sequence ID" value="QJA85321.1"/>
    <property type="molecule type" value="Genomic_DNA"/>
</dbReference>
<reference evidence="3" key="1">
    <citation type="submission" date="2020-03" db="EMBL/GenBank/DDBJ databases">
        <title>The deep terrestrial virosphere.</title>
        <authorList>
            <person name="Holmfeldt K."/>
            <person name="Nilsson E."/>
            <person name="Simone D."/>
            <person name="Lopez-Fernandez M."/>
            <person name="Wu X."/>
            <person name="de Brujin I."/>
            <person name="Lundin D."/>
            <person name="Andersson A."/>
            <person name="Bertilsson S."/>
            <person name="Dopson M."/>
        </authorList>
    </citation>
    <scope>NUCLEOTIDE SEQUENCE</scope>
    <source>
        <strain evidence="2">MM415A04781</strain>
        <strain evidence="3">MM415B02232</strain>
    </source>
</reference>
<sequence length="111" mass="12845">MREIKFRGLYETTNGERHWDFYGISSKPGLIGATWIIEDLQYTGLKDKNGKEVYFDDVVKFRNSTFKIVWDDECACVMLKRLSGTDGMTEIPAHNIKQSEVIGNVYEEEVK</sequence>
<dbReference type="EMBL" id="MT141695">
    <property type="protein sequence ID" value="QJA69317.1"/>
    <property type="molecule type" value="Genomic_DNA"/>
</dbReference>
<evidence type="ECO:0000259" key="1">
    <source>
        <dbReference type="Pfam" id="PF09643"/>
    </source>
</evidence>
<dbReference type="InterPro" id="IPR019096">
    <property type="entry name" value="YopX_protein"/>
</dbReference>
<dbReference type="Gene3D" id="2.30.30.290">
    <property type="entry name" value="YopX-like domains"/>
    <property type="match status" value="1"/>
</dbReference>
<feature type="domain" description="YopX protein" evidence="1">
    <location>
        <begin position="40"/>
        <end position="108"/>
    </location>
</feature>